<name>A0A2D4GCZ0_MICCO</name>
<proteinExistence type="predicted"/>
<evidence type="ECO:0000313" key="1">
    <source>
        <dbReference type="EMBL" id="LAA57568.1"/>
    </source>
</evidence>
<organism evidence="1">
    <name type="scientific">Micrurus corallinus</name>
    <name type="common">Brazilian coral snake</name>
    <dbReference type="NCBI Taxonomy" id="54390"/>
    <lineage>
        <taxon>Eukaryota</taxon>
        <taxon>Metazoa</taxon>
        <taxon>Chordata</taxon>
        <taxon>Craniata</taxon>
        <taxon>Vertebrata</taxon>
        <taxon>Euteleostomi</taxon>
        <taxon>Lepidosauria</taxon>
        <taxon>Squamata</taxon>
        <taxon>Bifurcata</taxon>
        <taxon>Unidentata</taxon>
        <taxon>Episquamata</taxon>
        <taxon>Toxicofera</taxon>
        <taxon>Serpentes</taxon>
        <taxon>Colubroidea</taxon>
        <taxon>Elapidae</taxon>
        <taxon>Elapinae</taxon>
        <taxon>Micrurus</taxon>
    </lineage>
</organism>
<sequence>MQQEIFCLSLFPSSELFCPIILSSRLLKPSHCMPKGTRCPLDIAEFPPKAVVDQQNLEMFLILVFRGGILPVFSGSVEPIVLKSSRHRTSSMSADVLAHPPTWALT</sequence>
<reference evidence="1" key="1">
    <citation type="submission" date="2017-07" db="EMBL/GenBank/DDBJ databases">
        <authorList>
            <person name="Mikheyev A."/>
            <person name="Grau M."/>
        </authorList>
    </citation>
    <scope>NUCLEOTIDE SEQUENCE</scope>
    <source>
        <tissue evidence="1">Venom_gland</tissue>
    </source>
</reference>
<accession>A0A2D4GCZ0</accession>
<dbReference type="EMBL" id="IACJ01124615">
    <property type="protein sequence ID" value="LAA57568.1"/>
    <property type="molecule type" value="Transcribed_RNA"/>
</dbReference>
<reference evidence="1" key="2">
    <citation type="submission" date="2017-11" db="EMBL/GenBank/DDBJ databases">
        <title>Coralsnake Venomics: Analyses of Venom Gland Transcriptomes and Proteomes of Six Brazilian Taxa.</title>
        <authorList>
            <person name="Aird S.D."/>
            <person name="Jorge da Silva N."/>
            <person name="Qiu L."/>
            <person name="Villar-Briones A."/>
            <person name="Aparecida-Saddi V."/>
            <person name="Campos-Telles M.P."/>
            <person name="Grau M."/>
            <person name="Mikheyev A.S."/>
        </authorList>
    </citation>
    <scope>NUCLEOTIDE SEQUENCE</scope>
    <source>
        <tissue evidence="1">Venom_gland</tissue>
    </source>
</reference>
<protein>
    <submittedName>
        <fullName evidence="1">Uncharacterized protein</fullName>
    </submittedName>
</protein>
<dbReference type="AlphaFoldDB" id="A0A2D4GCZ0"/>